<protein>
    <submittedName>
        <fullName evidence="1">Uncharacterized protein</fullName>
    </submittedName>
</protein>
<gene>
    <name evidence="1" type="ORF">KFZ73_23060</name>
</gene>
<evidence type="ECO:0000313" key="2">
    <source>
        <dbReference type="Proteomes" id="UP000676853"/>
    </source>
</evidence>
<dbReference type="EMBL" id="JAGXOE010000108">
    <property type="protein sequence ID" value="MBS4104104.1"/>
    <property type="molecule type" value="Genomic_DNA"/>
</dbReference>
<name>A0ABS5NIH8_TSUPA</name>
<proteinExistence type="predicted"/>
<comment type="caution">
    <text evidence="1">The sequence shown here is derived from an EMBL/GenBank/DDBJ whole genome shotgun (WGS) entry which is preliminary data.</text>
</comment>
<evidence type="ECO:0000313" key="1">
    <source>
        <dbReference type="EMBL" id="MBS4104104.1"/>
    </source>
</evidence>
<organism evidence="1 2">
    <name type="scientific">Tsukamurella paurometabola</name>
    <name type="common">Corynebacterium paurometabolum</name>
    <dbReference type="NCBI Taxonomy" id="2061"/>
    <lineage>
        <taxon>Bacteria</taxon>
        <taxon>Bacillati</taxon>
        <taxon>Actinomycetota</taxon>
        <taxon>Actinomycetes</taxon>
        <taxon>Mycobacteriales</taxon>
        <taxon>Tsukamurellaceae</taxon>
        <taxon>Tsukamurella</taxon>
    </lineage>
</organism>
<reference evidence="1 2" key="1">
    <citation type="submission" date="2021-04" db="EMBL/GenBank/DDBJ databases">
        <title>Whole genome sequence analysis of a thiophenic sulfur metabolizing bacteria.</title>
        <authorList>
            <person name="Akhtar N."/>
            <person name="Akram J."/>
            <person name="Aslam A."/>
        </authorList>
    </citation>
    <scope>NUCLEOTIDE SEQUENCE [LARGE SCALE GENOMIC DNA]</scope>
    <source>
        <strain evidence="1 2">3OW</strain>
    </source>
</reference>
<accession>A0ABS5NIH8</accession>
<dbReference type="Proteomes" id="UP000676853">
    <property type="component" value="Unassembled WGS sequence"/>
</dbReference>
<sequence length="117" mass="12950">MYTNDSLVPSRRDADEYTRAEWEAVWRTAQRIEHMAGVDDDAVHTAAYIMAASGMDPVAACGVIETLRAKPQRSLRGRAAGAVSAVSWWLHDAHKGLLRAAARMEQRGLIETAEKTR</sequence>
<dbReference type="RefSeq" id="WP_212555215.1">
    <property type="nucleotide sequence ID" value="NZ_JAGXOE010000108.1"/>
</dbReference>
<keyword evidence="2" id="KW-1185">Reference proteome</keyword>